<evidence type="ECO:0000313" key="1">
    <source>
        <dbReference type="EMBL" id="KAG0143682.1"/>
    </source>
</evidence>
<protein>
    <submittedName>
        <fullName evidence="1">Uncharacterized protein</fullName>
    </submittedName>
</protein>
<accession>A0A9P6NDN4</accession>
<gene>
    <name evidence="1" type="ORF">CROQUDRAFT_96008</name>
</gene>
<keyword evidence="2" id="KW-1185">Reference proteome</keyword>
<evidence type="ECO:0000313" key="2">
    <source>
        <dbReference type="Proteomes" id="UP000886653"/>
    </source>
</evidence>
<dbReference type="EMBL" id="MU167313">
    <property type="protein sequence ID" value="KAG0143682.1"/>
    <property type="molecule type" value="Genomic_DNA"/>
</dbReference>
<comment type="caution">
    <text evidence="1">The sequence shown here is derived from an EMBL/GenBank/DDBJ whole genome shotgun (WGS) entry which is preliminary data.</text>
</comment>
<proteinExistence type="predicted"/>
<organism evidence="1 2">
    <name type="scientific">Cronartium quercuum f. sp. fusiforme G11</name>
    <dbReference type="NCBI Taxonomy" id="708437"/>
    <lineage>
        <taxon>Eukaryota</taxon>
        <taxon>Fungi</taxon>
        <taxon>Dikarya</taxon>
        <taxon>Basidiomycota</taxon>
        <taxon>Pucciniomycotina</taxon>
        <taxon>Pucciniomycetes</taxon>
        <taxon>Pucciniales</taxon>
        <taxon>Coleosporiaceae</taxon>
        <taxon>Cronartium</taxon>
    </lineage>
</organism>
<name>A0A9P6NDN4_9BASI</name>
<reference evidence="1" key="1">
    <citation type="submission" date="2013-11" db="EMBL/GenBank/DDBJ databases">
        <title>Genome sequence of the fusiform rust pathogen reveals effectors for host alternation and coevolution with pine.</title>
        <authorList>
            <consortium name="DOE Joint Genome Institute"/>
            <person name="Smith K."/>
            <person name="Pendleton A."/>
            <person name="Kubisiak T."/>
            <person name="Anderson C."/>
            <person name="Salamov A."/>
            <person name="Aerts A."/>
            <person name="Riley R."/>
            <person name="Clum A."/>
            <person name="Lindquist E."/>
            <person name="Ence D."/>
            <person name="Campbell M."/>
            <person name="Kronenberg Z."/>
            <person name="Feau N."/>
            <person name="Dhillon B."/>
            <person name="Hamelin R."/>
            <person name="Burleigh J."/>
            <person name="Smith J."/>
            <person name="Yandell M."/>
            <person name="Nelson C."/>
            <person name="Grigoriev I."/>
            <person name="Davis J."/>
        </authorList>
    </citation>
    <scope>NUCLEOTIDE SEQUENCE</scope>
    <source>
        <strain evidence="1">G11</strain>
    </source>
</reference>
<dbReference type="AlphaFoldDB" id="A0A9P6NDN4"/>
<dbReference type="Proteomes" id="UP000886653">
    <property type="component" value="Unassembled WGS sequence"/>
</dbReference>
<sequence length="69" mass="7547">MSSSQCWKLDPSLSTTLLALDIVCIQPFAEFLFGQPFVSRSRGSAGDNLLELNVPMALRRHKLAPGSQV</sequence>